<dbReference type="AlphaFoldDB" id="A0A1I2PH56"/>
<evidence type="ECO:0000313" key="3">
    <source>
        <dbReference type="Proteomes" id="UP000199337"/>
    </source>
</evidence>
<organism evidence="2 3">
    <name type="scientific">Desulfotruncus arcticus DSM 17038</name>
    <dbReference type="NCBI Taxonomy" id="1121424"/>
    <lineage>
        <taxon>Bacteria</taxon>
        <taxon>Bacillati</taxon>
        <taxon>Bacillota</taxon>
        <taxon>Clostridia</taxon>
        <taxon>Eubacteriales</taxon>
        <taxon>Desulfallaceae</taxon>
        <taxon>Desulfotruncus</taxon>
    </lineage>
</organism>
<feature type="domain" description="Putative component of 'biosynthetic module'" evidence="1">
    <location>
        <begin position="265"/>
        <end position="530"/>
    </location>
</feature>
<feature type="domain" description="Putative component of 'biosynthetic module'" evidence="1">
    <location>
        <begin position="553"/>
        <end position="777"/>
    </location>
</feature>
<protein>
    <submittedName>
        <fullName evidence="2">Putative component of 'biosynthetic module</fullName>
    </submittedName>
</protein>
<sequence length="811" mass="92820">MKISRNRDRQIVLKQSKDIYNDLLLPLKERPRDNGKSVFFYRIIGFNNQTEFINQTTLLHERLSNLGSLYLYFIEDIPLPFNKNLTGGINNALAVLNDIQADALCDILARDNLFPTAAAEIKGPFKTVLAQYLKNEPSVNISMVKNFVSKLLLWLHEHIPQLYQTNSPWNPKILYYGDIKKHCVYYLILLSQIGCDVLYINPCSDSDYSKVDNSNRFSMLMEGSIKVKLDHPPVKAITKPTEPVNLDALDQVVPVTGHTAVVKLKSSSDIFRDLLLPLNKRSGYLGNPAPIIPVYFYRHIGINASIDSAVDEYYNTLYRLDKTLQNKPNGFIRLTDHVAMPGNQAIALYKSKLGQARTTLLHGSEKELLINKIINAGILPATASQPLQNTIKTAFKETIDLFDQTEAGSSLSKTENFALKLIGWINKYFAALYKSFDFQDSPKILYYGNIKCHEAYLLIYLSKIGCDVLYVNSDVQKDHVFKQIDPEQNHTKLIQHEHSAALEQFPQHERTVRKATVAYNAAREIEQVIYTGDVGLFKPWQFEHSLTKPVTLKTTYDELKILWREEAKIRPEFKVADNNVYVPNLFAKIRGTHKELPQYWHDYRELATAGNTYVITSVPFTKVSYSKRDLYASAFLFNSSGLIDREKLFQSEFYRFSYLKTALQEFIINKTDELIKADVFINSGNDKELRLKILMAVLTMDDRILRLIETFDFPAEVPKLIIYDGTKDIFSDEDAIIIAFLNLVGIDIAIFTPTNYNNLELKLKEELLDVHQLPAVQLDLPVPDFADLPAEENKLSAFLNNVSQKIRRKFH</sequence>
<dbReference type="Pfam" id="PF14266">
    <property type="entry name" value="YceG_bac"/>
    <property type="match status" value="3"/>
</dbReference>
<proteinExistence type="predicted"/>
<dbReference type="InterPro" id="IPR025647">
    <property type="entry name" value="YceG_bac"/>
</dbReference>
<gene>
    <name evidence="2" type="ORF">SAMN05660649_00859</name>
</gene>
<evidence type="ECO:0000259" key="1">
    <source>
        <dbReference type="Pfam" id="PF14266"/>
    </source>
</evidence>
<name>A0A1I2PH56_9FIRM</name>
<dbReference type="STRING" id="341036.SAMN05660649_00859"/>
<feature type="domain" description="Putative component of 'biosynthetic module'" evidence="1">
    <location>
        <begin position="15"/>
        <end position="229"/>
    </location>
</feature>
<dbReference type="OrthoDB" id="2421008at2"/>
<dbReference type="Proteomes" id="UP000199337">
    <property type="component" value="Unassembled WGS sequence"/>
</dbReference>
<evidence type="ECO:0000313" key="2">
    <source>
        <dbReference type="EMBL" id="SFG14469.1"/>
    </source>
</evidence>
<dbReference type="EMBL" id="FOOX01000002">
    <property type="protein sequence ID" value="SFG14469.1"/>
    <property type="molecule type" value="Genomic_DNA"/>
</dbReference>
<accession>A0A1I2PH56</accession>
<reference evidence="3" key="1">
    <citation type="submission" date="2016-10" db="EMBL/GenBank/DDBJ databases">
        <authorList>
            <person name="Varghese N."/>
            <person name="Submissions S."/>
        </authorList>
    </citation>
    <scope>NUCLEOTIDE SEQUENCE [LARGE SCALE GENOMIC DNA]</scope>
    <source>
        <strain evidence="3">DSM 17038</strain>
    </source>
</reference>
<dbReference type="RefSeq" id="WP_092469030.1">
    <property type="nucleotide sequence ID" value="NZ_FOOX01000002.1"/>
</dbReference>
<keyword evidence="3" id="KW-1185">Reference proteome</keyword>